<dbReference type="SUPFAM" id="SSF109854">
    <property type="entry name" value="DinB/YfiT-like putative metalloenzymes"/>
    <property type="match status" value="1"/>
</dbReference>
<gene>
    <name evidence="2" type="ORF">FCI23_37035</name>
</gene>
<dbReference type="NCBIfam" id="TIGR03083">
    <property type="entry name" value="maleylpyruvate isomerase family mycothiol-dependent enzyme"/>
    <property type="match status" value="1"/>
</dbReference>
<organism evidence="2 3">
    <name type="scientific">Actinacidiphila oryziradicis</name>
    <dbReference type="NCBI Taxonomy" id="2571141"/>
    <lineage>
        <taxon>Bacteria</taxon>
        <taxon>Bacillati</taxon>
        <taxon>Actinomycetota</taxon>
        <taxon>Actinomycetes</taxon>
        <taxon>Kitasatosporales</taxon>
        <taxon>Streptomycetaceae</taxon>
        <taxon>Actinacidiphila</taxon>
    </lineage>
</organism>
<dbReference type="RefSeq" id="WP_136728562.1">
    <property type="nucleotide sequence ID" value="NZ_SUMC01000056.1"/>
</dbReference>
<dbReference type="NCBIfam" id="TIGR03086">
    <property type="entry name" value="TIGR03086 family metal-binding protein"/>
    <property type="match status" value="1"/>
</dbReference>
<proteinExistence type="predicted"/>
<feature type="domain" description="Mycothiol-dependent maleylpyruvate isomerase metal-binding" evidence="1">
    <location>
        <begin position="19"/>
        <end position="139"/>
    </location>
</feature>
<accession>A0A4U0S4C7</accession>
<reference evidence="2 3" key="1">
    <citation type="submission" date="2019-04" db="EMBL/GenBank/DDBJ databases">
        <title>Streptomyces oryziradicis sp. nov., a novel actinomycete isolated from rhizosphere soil of rice (Oryza sativa L.).</title>
        <authorList>
            <person name="Li C."/>
        </authorList>
    </citation>
    <scope>NUCLEOTIDE SEQUENCE [LARGE SCALE GENOMIC DNA]</scope>
    <source>
        <strain evidence="2 3">NEAU-C40</strain>
    </source>
</reference>
<keyword evidence="3" id="KW-1185">Reference proteome</keyword>
<dbReference type="OrthoDB" id="5185819at2"/>
<dbReference type="InterPro" id="IPR024344">
    <property type="entry name" value="MDMPI_metal-binding"/>
</dbReference>
<evidence type="ECO:0000313" key="2">
    <source>
        <dbReference type="EMBL" id="TKA03163.1"/>
    </source>
</evidence>
<dbReference type="Pfam" id="PF11716">
    <property type="entry name" value="MDMPI_N"/>
    <property type="match status" value="1"/>
</dbReference>
<protein>
    <submittedName>
        <fullName evidence="2">TIGR03086 family protein</fullName>
    </submittedName>
</protein>
<sequence length="211" mass="22522">MGHDSESRRHAEVLCLHTEALDSFGRRVRAVAVNQWSVRTPCTGWTVRDLVNHLTAEQLWVPELLAGATIRQIGGRFDGDVLGADPAAAWTSAARAAHEAFNAPGAMAGRVNLSRGTTSAWDYCSQMAVDATVHTWDLARATGGDTHLAPELVDFALRQIEPRFGGLAASGLFAPPVQVPADADPQTKLLAKLGRRSIPQHGMDPEQTGGG</sequence>
<comment type="caution">
    <text evidence="2">The sequence shown here is derived from an EMBL/GenBank/DDBJ whole genome shotgun (WGS) entry which is preliminary data.</text>
</comment>
<dbReference type="Gene3D" id="1.20.120.450">
    <property type="entry name" value="dinb family like domain"/>
    <property type="match status" value="1"/>
</dbReference>
<evidence type="ECO:0000313" key="3">
    <source>
        <dbReference type="Proteomes" id="UP000305778"/>
    </source>
</evidence>
<dbReference type="EMBL" id="SUMC01000056">
    <property type="protein sequence ID" value="TKA03163.1"/>
    <property type="molecule type" value="Genomic_DNA"/>
</dbReference>
<dbReference type="InterPro" id="IPR034660">
    <property type="entry name" value="DinB/YfiT-like"/>
</dbReference>
<dbReference type="Proteomes" id="UP000305778">
    <property type="component" value="Unassembled WGS sequence"/>
</dbReference>
<dbReference type="AlphaFoldDB" id="A0A4U0S4C7"/>
<evidence type="ECO:0000259" key="1">
    <source>
        <dbReference type="Pfam" id="PF11716"/>
    </source>
</evidence>
<name>A0A4U0S4C7_9ACTN</name>
<dbReference type="GO" id="GO:0046872">
    <property type="term" value="F:metal ion binding"/>
    <property type="evidence" value="ECO:0007669"/>
    <property type="project" value="InterPro"/>
</dbReference>
<dbReference type="InterPro" id="IPR017517">
    <property type="entry name" value="Maleyloyr_isom"/>
</dbReference>
<dbReference type="InterPro" id="IPR017520">
    <property type="entry name" value="CHP03086"/>
</dbReference>